<protein>
    <submittedName>
        <fullName evidence="1">Uncharacterized protein</fullName>
    </submittedName>
</protein>
<gene>
    <name evidence="1" type="ORF">KCV03_g8358</name>
</gene>
<evidence type="ECO:0000313" key="2">
    <source>
        <dbReference type="Proteomes" id="UP000767238"/>
    </source>
</evidence>
<sequence>MTAIIQGLTSRQPNIFTKLQWDIPKLNMRDELYALINPVPQLLQDFDGFQKNGAAIEDGLDRRRHINQGITLVQKALEVCYALEGWEIEVLMLCYEKQNSTAGTESPQSASSQERGSLYDVCRLHGYGFFSTCTQYWTMCNIFYGSLRKLQSQLQTAMDVWIPGETAPSLPDWVSPELPALNVAQVARHFFEPGMGLWAAHAAVFPVSTALRYFATTGRKDSPACRSMIEAFTHSKTGIIMRDFLNAIGVVQEFEG</sequence>
<accession>A0A9P8G9F7</accession>
<evidence type="ECO:0000313" key="1">
    <source>
        <dbReference type="EMBL" id="KAH0214736.1"/>
    </source>
</evidence>
<dbReference type="OrthoDB" id="3525185at2759"/>
<feature type="non-terminal residue" evidence="1">
    <location>
        <position position="256"/>
    </location>
</feature>
<dbReference type="AlphaFoldDB" id="A0A9P8G9F7"/>
<reference evidence="1" key="2">
    <citation type="submission" date="2021-08" db="EMBL/GenBank/DDBJ databases">
        <authorList>
            <person name="Gostincar C."/>
            <person name="Sun X."/>
            <person name="Song Z."/>
            <person name="Gunde-Cimerman N."/>
        </authorList>
    </citation>
    <scope>NUCLEOTIDE SEQUENCE</scope>
    <source>
        <strain evidence="1">EXF-8016</strain>
    </source>
</reference>
<name>A0A9P8G9F7_AURME</name>
<proteinExistence type="predicted"/>
<dbReference type="Proteomes" id="UP000767238">
    <property type="component" value="Unassembled WGS sequence"/>
</dbReference>
<reference evidence="1" key="1">
    <citation type="journal article" date="2021" name="J Fungi (Basel)">
        <title>Virulence traits and population genomics of the black yeast Aureobasidium melanogenum.</title>
        <authorList>
            <person name="Cernosa A."/>
            <person name="Sun X."/>
            <person name="Gostincar C."/>
            <person name="Fang C."/>
            <person name="Gunde-Cimerman N."/>
            <person name="Song Z."/>
        </authorList>
    </citation>
    <scope>NUCLEOTIDE SEQUENCE</scope>
    <source>
        <strain evidence="1">EXF-8016</strain>
    </source>
</reference>
<organism evidence="1 2">
    <name type="scientific">Aureobasidium melanogenum</name>
    <name type="common">Aureobasidium pullulans var. melanogenum</name>
    <dbReference type="NCBI Taxonomy" id="46634"/>
    <lineage>
        <taxon>Eukaryota</taxon>
        <taxon>Fungi</taxon>
        <taxon>Dikarya</taxon>
        <taxon>Ascomycota</taxon>
        <taxon>Pezizomycotina</taxon>
        <taxon>Dothideomycetes</taxon>
        <taxon>Dothideomycetidae</taxon>
        <taxon>Dothideales</taxon>
        <taxon>Saccotheciaceae</taxon>
        <taxon>Aureobasidium</taxon>
    </lineage>
</organism>
<comment type="caution">
    <text evidence="1">The sequence shown here is derived from an EMBL/GenBank/DDBJ whole genome shotgun (WGS) entry which is preliminary data.</text>
</comment>
<dbReference type="EMBL" id="JAHFYH010000080">
    <property type="protein sequence ID" value="KAH0214736.1"/>
    <property type="molecule type" value="Genomic_DNA"/>
</dbReference>